<dbReference type="GO" id="GO:0004674">
    <property type="term" value="F:protein serine/threonine kinase activity"/>
    <property type="evidence" value="ECO:0007669"/>
    <property type="project" value="UniProtKB-KW"/>
</dbReference>
<dbReference type="SMART" id="SM00220">
    <property type="entry name" value="S_TKc"/>
    <property type="match status" value="1"/>
</dbReference>
<dbReference type="Proteomes" id="UP000806528">
    <property type="component" value="Unassembled WGS sequence"/>
</dbReference>
<dbReference type="PROSITE" id="PS50011">
    <property type="entry name" value="PROTEIN_KINASE_DOM"/>
    <property type="match status" value="1"/>
</dbReference>
<dbReference type="Gene3D" id="3.30.200.20">
    <property type="entry name" value="Phosphorylase Kinase, domain 1"/>
    <property type="match status" value="1"/>
</dbReference>
<dbReference type="CDD" id="cd14014">
    <property type="entry name" value="STKc_PknB_like"/>
    <property type="match status" value="1"/>
</dbReference>
<dbReference type="PANTHER" id="PTHR43289:SF34">
    <property type="entry name" value="SERINE_THREONINE-PROTEIN KINASE YBDM-RELATED"/>
    <property type="match status" value="1"/>
</dbReference>
<keyword evidence="4 5" id="KW-0067">ATP-binding</keyword>
<dbReference type="SUPFAM" id="SSF56112">
    <property type="entry name" value="Protein kinase-like (PK-like)"/>
    <property type="match status" value="1"/>
</dbReference>
<evidence type="ECO:0000256" key="5">
    <source>
        <dbReference type="PROSITE-ProRule" id="PRU10141"/>
    </source>
</evidence>
<gene>
    <name evidence="8" type="ORF">IDM40_11255</name>
</gene>
<evidence type="ECO:0000256" key="2">
    <source>
        <dbReference type="ARBA" id="ARBA00022741"/>
    </source>
</evidence>
<dbReference type="PROSITE" id="PS00108">
    <property type="entry name" value="PROTEIN_KINASE_ST"/>
    <property type="match status" value="1"/>
</dbReference>
<reference evidence="8 9" key="1">
    <citation type="submission" date="2020-09" db="EMBL/GenBank/DDBJ databases">
        <title>Diversity and distribution of actinomycetes associated with coral in the coast of Hainan.</title>
        <authorList>
            <person name="Li F."/>
        </authorList>
    </citation>
    <scope>NUCLEOTIDE SEQUENCE [LARGE SCALE GENOMIC DNA]</scope>
    <source>
        <strain evidence="8 9">HNM0947</strain>
    </source>
</reference>
<keyword evidence="9" id="KW-1185">Reference proteome</keyword>
<name>A0ABR9P608_9ACTN</name>
<dbReference type="InterPro" id="IPR000719">
    <property type="entry name" value="Prot_kinase_dom"/>
</dbReference>
<keyword evidence="8" id="KW-0723">Serine/threonine-protein kinase</keyword>
<dbReference type="InterPro" id="IPR011009">
    <property type="entry name" value="Kinase-like_dom_sf"/>
</dbReference>
<dbReference type="EMBL" id="JADBGI010000008">
    <property type="protein sequence ID" value="MBE2999278.1"/>
    <property type="molecule type" value="Genomic_DNA"/>
</dbReference>
<dbReference type="Pfam" id="PF00069">
    <property type="entry name" value="Pkinase"/>
    <property type="match status" value="1"/>
</dbReference>
<feature type="binding site" evidence="5">
    <location>
        <position position="47"/>
    </location>
    <ligand>
        <name>ATP</name>
        <dbReference type="ChEBI" id="CHEBI:30616"/>
    </ligand>
</feature>
<dbReference type="PANTHER" id="PTHR43289">
    <property type="entry name" value="MITOGEN-ACTIVATED PROTEIN KINASE KINASE KINASE 20-RELATED"/>
    <property type="match status" value="1"/>
</dbReference>
<keyword evidence="1" id="KW-0808">Transferase</keyword>
<evidence type="ECO:0000256" key="1">
    <source>
        <dbReference type="ARBA" id="ARBA00022679"/>
    </source>
</evidence>
<dbReference type="PROSITE" id="PS00107">
    <property type="entry name" value="PROTEIN_KINASE_ATP"/>
    <property type="match status" value="1"/>
</dbReference>
<evidence type="ECO:0000313" key="8">
    <source>
        <dbReference type="EMBL" id="MBE2999278.1"/>
    </source>
</evidence>
<comment type="caution">
    <text evidence="8">The sequence shown here is derived from an EMBL/GenBank/DDBJ whole genome shotgun (WGS) entry which is preliminary data.</text>
</comment>
<protein>
    <submittedName>
        <fullName evidence="8">Serine/threonine protein kinase</fullName>
    </submittedName>
</protein>
<accession>A0ABR9P608</accession>
<proteinExistence type="predicted"/>
<dbReference type="InterPro" id="IPR008271">
    <property type="entry name" value="Ser/Thr_kinase_AS"/>
</dbReference>
<keyword evidence="2 5" id="KW-0547">Nucleotide-binding</keyword>
<dbReference type="InterPro" id="IPR017441">
    <property type="entry name" value="Protein_kinase_ATP_BS"/>
</dbReference>
<sequence>MPPGLAAPEPGEPRRIGAFRVAGRLGAGGMGVVYAALDDADRRVAVKRVHPPFAGDEEFRARFAREVAMVRRVRAACVPAFVGADTRADVPWLATEYVPGPTLREHVRDRGPLTGPSLVAFALGVAEALSAIHAVGVVHRDLKPGNVILSPAGPKVLDFGIARAVEETALTRTGGLVGTPGWISPEQYRGSPASDRSDVFAWAGLVCFAALGRGPFGSGNTDTLVARVLDDPPDLGGVPGPLAVLLERALAKDPDARPGAGELLSAASELLPEGAGVRTDGGGVDATAVMHGAWSAPDAVDDGTGAWAAHAPPRRPWVRRHGRALSIGAGATALAVLVGGGAFLTLQGGSGEPEPLPQPGENGGEAADTAGIPEDVPEEYHGLYTDGTVEVAADGGGEDDGDGATVVHSLAPADGGGEGLDQVRITFDEVSYGEFGMVIVGATAEYLPDFGEFTLHSDAFGALATIGDGAEVQPESPDSPGALARLDPSTPSETFTVVFRTNGVDPFSAVLYAPEEVRDGDGQWPVDAPGAFCLPEPDAADLTVFEPHDGTLTDGVPADSCAYDPQGGA</sequence>
<evidence type="ECO:0000313" key="9">
    <source>
        <dbReference type="Proteomes" id="UP000806528"/>
    </source>
</evidence>
<feature type="domain" description="Protein kinase" evidence="7">
    <location>
        <begin position="19"/>
        <end position="271"/>
    </location>
</feature>
<feature type="region of interest" description="Disordered" evidence="6">
    <location>
        <begin position="348"/>
        <end position="372"/>
    </location>
</feature>
<evidence type="ECO:0000256" key="3">
    <source>
        <dbReference type="ARBA" id="ARBA00022777"/>
    </source>
</evidence>
<evidence type="ECO:0000256" key="4">
    <source>
        <dbReference type="ARBA" id="ARBA00022840"/>
    </source>
</evidence>
<evidence type="ECO:0000259" key="7">
    <source>
        <dbReference type="PROSITE" id="PS50011"/>
    </source>
</evidence>
<dbReference type="Gene3D" id="1.10.510.10">
    <property type="entry name" value="Transferase(Phosphotransferase) domain 1"/>
    <property type="match status" value="1"/>
</dbReference>
<keyword evidence="3 8" id="KW-0418">Kinase</keyword>
<organism evidence="8 9">
    <name type="scientific">Nocardiopsis coralli</name>
    <dbReference type="NCBI Taxonomy" id="2772213"/>
    <lineage>
        <taxon>Bacteria</taxon>
        <taxon>Bacillati</taxon>
        <taxon>Actinomycetota</taxon>
        <taxon>Actinomycetes</taxon>
        <taxon>Streptosporangiales</taxon>
        <taxon>Nocardiopsidaceae</taxon>
        <taxon>Nocardiopsis</taxon>
    </lineage>
</organism>
<evidence type="ECO:0000256" key="6">
    <source>
        <dbReference type="SAM" id="MobiDB-lite"/>
    </source>
</evidence>